<evidence type="ECO:0000256" key="1">
    <source>
        <dbReference type="SAM" id="MobiDB-lite"/>
    </source>
</evidence>
<name>D8PUR0_SCHCM</name>
<keyword evidence="3" id="KW-1185">Reference proteome</keyword>
<dbReference type="HOGENOM" id="CLU_665913_0_0_1"/>
<evidence type="ECO:0000313" key="2">
    <source>
        <dbReference type="EMBL" id="EFJ00623.1"/>
    </source>
</evidence>
<gene>
    <name evidence="2" type="ORF">SCHCODRAFT_106321</name>
</gene>
<feature type="compositionally biased region" description="Basic and acidic residues" evidence="1">
    <location>
        <begin position="122"/>
        <end position="133"/>
    </location>
</feature>
<feature type="non-terminal residue" evidence="2">
    <location>
        <position position="413"/>
    </location>
</feature>
<dbReference type="AlphaFoldDB" id="D8PUR0"/>
<evidence type="ECO:0000313" key="3">
    <source>
        <dbReference type="Proteomes" id="UP000007431"/>
    </source>
</evidence>
<dbReference type="STRING" id="578458.D8PUR0"/>
<accession>D8PUR0</accession>
<organism evidence="3">
    <name type="scientific">Schizophyllum commune (strain H4-8 / FGSC 9210)</name>
    <name type="common">Split gill fungus</name>
    <dbReference type="NCBI Taxonomy" id="578458"/>
    <lineage>
        <taxon>Eukaryota</taxon>
        <taxon>Fungi</taxon>
        <taxon>Dikarya</taxon>
        <taxon>Basidiomycota</taxon>
        <taxon>Agaricomycotina</taxon>
        <taxon>Agaricomycetes</taxon>
        <taxon>Agaricomycetidae</taxon>
        <taxon>Agaricales</taxon>
        <taxon>Schizophyllaceae</taxon>
        <taxon>Schizophyllum</taxon>
    </lineage>
</organism>
<feature type="region of interest" description="Disordered" evidence="1">
    <location>
        <begin position="334"/>
        <end position="413"/>
    </location>
</feature>
<feature type="region of interest" description="Disordered" evidence="1">
    <location>
        <begin position="45"/>
        <end position="65"/>
    </location>
</feature>
<reference evidence="2 3" key="1">
    <citation type="journal article" date="2010" name="Nat. Biotechnol.">
        <title>Genome sequence of the model mushroom Schizophyllum commune.</title>
        <authorList>
            <person name="Ohm R.A."/>
            <person name="de Jong J.F."/>
            <person name="Lugones L.G."/>
            <person name="Aerts A."/>
            <person name="Kothe E."/>
            <person name="Stajich J.E."/>
            <person name="de Vries R.P."/>
            <person name="Record E."/>
            <person name="Levasseur A."/>
            <person name="Baker S.E."/>
            <person name="Bartholomew K.A."/>
            <person name="Coutinho P.M."/>
            <person name="Erdmann S."/>
            <person name="Fowler T.J."/>
            <person name="Gathman A.C."/>
            <person name="Lombard V."/>
            <person name="Henrissat B."/>
            <person name="Knabe N."/>
            <person name="Kuees U."/>
            <person name="Lilly W.W."/>
            <person name="Lindquist E."/>
            <person name="Lucas S."/>
            <person name="Magnuson J.K."/>
            <person name="Piumi F."/>
            <person name="Raudaskoski M."/>
            <person name="Salamov A."/>
            <person name="Schmutz J."/>
            <person name="Schwarze F.W.M.R."/>
            <person name="vanKuyk P.A."/>
            <person name="Horton J.S."/>
            <person name="Grigoriev I.V."/>
            <person name="Woesten H.A.B."/>
        </authorList>
    </citation>
    <scope>NUCLEOTIDE SEQUENCE [LARGE SCALE GENOMIC DNA]</scope>
    <source>
        <strain evidence="3">H4-8 / FGSC 9210</strain>
    </source>
</reference>
<feature type="compositionally biased region" description="Low complexity" evidence="1">
    <location>
        <begin position="353"/>
        <end position="394"/>
    </location>
</feature>
<sequence length="413" mass="45063">MSNYFSELQTRTGIRQQTGGMNAIAVQRTRMRAWRLPSSVDRFVSDPVNGGQARTHLTPPADLSTAPPADLYTAPPADLSFAPRFAQISCMRPPPPLPPRWRRVTRMKSSPAYVPRRAPTYEPRRAPTYEPRRAPTSVEGTRDEAWNIYVCNANSGCRTLSVYNPALPHLDPALPHLNPALPRVSEALPHLSPALPHLNPALPRLNPALPRLNEQQSVVYDDLDSFPSSPSLVMPSVLLASRSASLTGVSTPASDVDEIVDDVDEIVVDVDGPVDAGTNPTLGILTGSPSNSAHPPRSPISTTRSKIRLALPQIVNTSHSRRFHRRLVLARSFTSPLRPLPPPHPSPPPPSPSFAARSRPILRSARASSAPLPRSSAPLLRSRPHPTLLRPHTTPSDERRPPPIRRGGGGWRV</sequence>
<protein>
    <submittedName>
        <fullName evidence="2">Uncharacterized protein</fullName>
    </submittedName>
</protein>
<feature type="compositionally biased region" description="Polar residues" evidence="1">
    <location>
        <begin position="287"/>
        <end position="304"/>
    </location>
</feature>
<feature type="region of interest" description="Disordered" evidence="1">
    <location>
        <begin position="114"/>
        <end position="137"/>
    </location>
</feature>
<feature type="region of interest" description="Disordered" evidence="1">
    <location>
        <begin position="279"/>
        <end position="305"/>
    </location>
</feature>
<proteinExistence type="predicted"/>
<dbReference type="EMBL" id="GL377303">
    <property type="protein sequence ID" value="EFJ00623.1"/>
    <property type="molecule type" value="Genomic_DNA"/>
</dbReference>
<dbReference type="InParanoid" id="D8PUR0"/>
<feature type="compositionally biased region" description="Pro residues" evidence="1">
    <location>
        <begin position="338"/>
        <end position="352"/>
    </location>
</feature>
<dbReference type="Proteomes" id="UP000007431">
    <property type="component" value="Unassembled WGS sequence"/>
</dbReference>